<evidence type="ECO:0000256" key="2">
    <source>
        <dbReference type="ARBA" id="ARBA00023223"/>
    </source>
</evidence>
<dbReference type="SUPFAM" id="SSF54292">
    <property type="entry name" value="2Fe-2S ferredoxin-like"/>
    <property type="match status" value="1"/>
</dbReference>
<dbReference type="InterPro" id="IPR039261">
    <property type="entry name" value="FNR_nucleotide-bd"/>
</dbReference>
<evidence type="ECO:0000259" key="6">
    <source>
        <dbReference type="PROSITE" id="PS51384"/>
    </source>
</evidence>
<dbReference type="InterPro" id="IPR001709">
    <property type="entry name" value="Flavoprot_Pyr_Nucl_cyt_Rdtase"/>
</dbReference>
<dbReference type="PANTHER" id="PTHR47354">
    <property type="entry name" value="NADH OXIDOREDUCTASE HCR"/>
    <property type="match status" value="1"/>
</dbReference>
<accession>A0A239SFR7</accession>
<dbReference type="Gene3D" id="3.40.50.80">
    <property type="entry name" value="Nucleotide-binding domain of ferredoxin-NADP reductase (FNR) module"/>
    <property type="match status" value="1"/>
</dbReference>
<dbReference type="PROSITE" id="PS00197">
    <property type="entry name" value="2FE2S_FER_1"/>
    <property type="match status" value="1"/>
</dbReference>
<keyword evidence="1 7" id="KW-0560">Oxidoreductase</keyword>
<name>A0A239SFR7_9BURK</name>
<dbReference type="OrthoDB" id="9806195at2"/>
<dbReference type="Pfam" id="PF00111">
    <property type="entry name" value="Fer2"/>
    <property type="match status" value="1"/>
</dbReference>
<dbReference type="InterPro" id="IPR001041">
    <property type="entry name" value="2Fe-2S_ferredoxin-type"/>
</dbReference>
<dbReference type="InterPro" id="IPR012675">
    <property type="entry name" value="Beta-grasp_dom_sf"/>
</dbReference>
<evidence type="ECO:0000256" key="3">
    <source>
        <dbReference type="ARBA" id="ARBA00034078"/>
    </source>
</evidence>
<dbReference type="InterPro" id="IPR006058">
    <property type="entry name" value="2Fe2S_fd_BS"/>
</dbReference>
<dbReference type="PROSITE" id="PS51085">
    <property type="entry name" value="2FE2S_FER_2"/>
    <property type="match status" value="1"/>
</dbReference>
<dbReference type="InterPro" id="IPR017927">
    <property type="entry name" value="FAD-bd_FR_type"/>
</dbReference>
<evidence type="ECO:0000256" key="1">
    <source>
        <dbReference type="ARBA" id="ARBA00023002"/>
    </source>
</evidence>
<dbReference type="EC" id="1.14.13.7" evidence="7"/>
<protein>
    <submittedName>
        <fullName evidence="7">Phenol hydroxylase P5 protein</fullName>
        <ecNumber evidence="7">1.14.13.7</ecNumber>
    </submittedName>
</protein>
<feature type="domain" description="FAD-binding FR-type" evidence="6">
    <location>
        <begin position="97"/>
        <end position="200"/>
    </location>
</feature>
<dbReference type="InterPro" id="IPR017938">
    <property type="entry name" value="Riboflavin_synthase-like_b-brl"/>
</dbReference>
<dbReference type="Proteomes" id="UP000215126">
    <property type="component" value="Chromosome 1"/>
</dbReference>
<dbReference type="PROSITE" id="PS51384">
    <property type="entry name" value="FAD_FR"/>
    <property type="match status" value="1"/>
</dbReference>
<dbReference type="CDD" id="cd06189">
    <property type="entry name" value="flavin_oxioreductase"/>
    <property type="match status" value="1"/>
</dbReference>
<evidence type="ECO:0000256" key="4">
    <source>
        <dbReference type="ARBA" id="ARBA00038177"/>
    </source>
</evidence>
<dbReference type="STRING" id="93222.NA29_11865"/>
<dbReference type="InterPro" id="IPR036010">
    <property type="entry name" value="2Fe-2S_ferredoxin-like_sf"/>
</dbReference>
<dbReference type="SUPFAM" id="SSF52343">
    <property type="entry name" value="Ferredoxin reductase-like, C-terminal NADP-linked domain"/>
    <property type="match status" value="1"/>
</dbReference>
<dbReference type="SUPFAM" id="SSF63380">
    <property type="entry name" value="Riboflavin synthase domain-like"/>
    <property type="match status" value="1"/>
</dbReference>
<dbReference type="Gene3D" id="3.10.20.30">
    <property type="match status" value="1"/>
</dbReference>
<dbReference type="Pfam" id="PF00175">
    <property type="entry name" value="NAD_binding_1"/>
    <property type="match status" value="1"/>
</dbReference>
<gene>
    <name evidence="7" type="primary">mphP</name>
    <name evidence="7" type="ORF">SAMEA4530655_01517</name>
</gene>
<dbReference type="AlphaFoldDB" id="A0A239SFR7"/>
<reference evidence="7 8" key="1">
    <citation type="submission" date="2017-06" db="EMBL/GenBank/DDBJ databases">
        <authorList>
            <consortium name="Pathogen Informatics"/>
        </authorList>
    </citation>
    <scope>NUCLEOTIDE SEQUENCE [LARGE SCALE GENOMIC DNA]</scope>
    <source>
        <strain evidence="7 8">NCTC13161</strain>
    </source>
</reference>
<dbReference type="PRINTS" id="PR00371">
    <property type="entry name" value="FPNCR"/>
</dbReference>
<comment type="similarity">
    <text evidence="4">Belongs to the Fre/LuxG FAD/NAD(P) flavoprotein oxidoreductase family.</text>
</comment>
<dbReference type="InterPro" id="IPR008333">
    <property type="entry name" value="Cbr1-like_FAD-bd_dom"/>
</dbReference>
<organism evidence="7 8">
    <name type="scientific">Pandoraea sputorum</name>
    <dbReference type="NCBI Taxonomy" id="93222"/>
    <lineage>
        <taxon>Bacteria</taxon>
        <taxon>Pseudomonadati</taxon>
        <taxon>Pseudomonadota</taxon>
        <taxon>Betaproteobacteria</taxon>
        <taxon>Burkholderiales</taxon>
        <taxon>Burkholderiaceae</taxon>
        <taxon>Pandoraea</taxon>
    </lineage>
</organism>
<keyword evidence="8" id="KW-1185">Reference proteome</keyword>
<dbReference type="InterPro" id="IPR050415">
    <property type="entry name" value="MRET"/>
</dbReference>
<sequence>MAHRITWIEAQCSFDASPDETVLSAAHRAGVALPSECEFGGCGTCRVTLREGHVQYEEMPLALSHEDAEAGFALLCQARACSDLVVSTERLLDAPTAQRRQAKVLRVEPLSGDVTRLVLAFDDGQPFVFRPGQYLNVLLGELGARSFSMASRAPLADDPALAEFHIRRIDGGHFTHRRLGTLRAGETLDVEAPLGAFGYHADDYRPIVMVATGTGIAPLRSMLSEMLADGDTPPITLYWGARTADALYLHEELEALAATHEDFRYVPVLSRADAGWQGVRGYVQDAVLSDQPDLSEHAIYLCGSPVMIADATRSFVANGASVRYLYADSFTFHHAPPVDVAA</sequence>
<evidence type="ECO:0000313" key="7">
    <source>
        <dbReference type="EMBL" id="SNU83513.1"/>
    </source>
</evidence>
<dbReference type="Gene3D" id="2.40.30.10">
    <property type="entry name" value="Translation factors"/>
    <property type="match status" value="1"/>
</dbReference>
<comment type="cofactor">
    <cofactor evidence="3">
        <name>[2Fe-2S] cluster</name>
        <dbReference type="ChEBI" id="CHEBI:190135"/>
    </cofactor>
</comment>
<dbReference type="CDD" id="cd00207">
    <property type="entry name" value="fer2"/>
    <property type="match status" value="1"/>
</dbReference>
<dbReference type="PRINTS" id="PR00410">
    <property type="entry name" value="PHEHYDRXLASE"/>
</dbReference>
<dbReference type="GeneID" id="88094189"/>
<dbReference type="PANTHER" id="PTHR47354:SF7">
    <property type="entry name" value="NAD(P)H-FLAVIN REDUCTASE"/>
    <property type="match status" value="1"/>
</dbReference>
<proteinExistence type="inferred from homology"/>
<keyword evidence="2" id="KW-0455">Luminescence</keyword>
<feature type="domain" description="2Fe-2S ferredoxin-type" evidence="5">
    <location>
        <begin position="3"/>
        <end position="92"/>
    </location>
</feature>
<dbReference type="EMBL" id="LT906435">
    <property type="protein sequence ID" value="SNU83513.1"/>
    <property type="molecule type" value="Genomic_DNA"/>
</dbReference>
<dbReference type="GO" id="GO:0051537">
    <property type="term" value="F:2 iron, 2 sulfur cluster binding"/>
    <property type="evidence" value="ECO:0007669"/>
    <property type="project" value="InterPro"/>
</dbReference>
<dbReference type="Pfam" id="PF00970">
    <property type="entry name" value="FAD_binding_6"/>
    <property type="match status" value="1"/>
</dbReference>
<dbReference type="KEGG" id="pspu:NA29_11865"/>
<dbReference type="GO" id="GO:0018662">
    <property type="term" value="F:phenol 2-monooxygenase activity"/>
    <property type="evidence" value="ECO:0007669"/>
    <property type="project" value="UniProtKB-EC"/>
</dbReference>
<dbReference type="RefSeq" id="WP_039397250.1">
    <property type="nucleotide sequence ID" value="NZ_CABPRX010000003.1"/>
</dbReference>
<dbReference type="GO" id="GO:0008218">
    <property type="term" value="P:bioluminescence"/>
    <property type="evidence" value="ECO:0007669"/>
    <property type="project" value="UniProtKB-KW"/>
</dbReference>
<evidence type="ECO:0000259" key="5">
    <source>
        <dbReference type="PROSITE" id="PS51085"/>
    </source>
</evidence>
<evidence type="ECO:0000313" key="8">
    <source>
        <dbReference type="Proteomes" id="UP000215126"/>
    </source>
</evidence>
<dbReference type="InterPro" id="IPR001433">
    <property type="entry name" value="OxRdtase_FAD/NAD-bd"/>
</dbReference>